<dbReference type="Gene3D" id="3.40.50.720">
    <property type="entry name" value="NAD(P)-binding Rossmann-like Domain"/>
    <property type="match status" value="1"/>
</dbReference>
<protein>
    <submittedName>
        <fullName evidence="1">Oxidoreductase</fullName>
    </submittedName>
</protein>
<dbReference type="Proteomes" id="UP000092024">
    <property type="component" value="Unassembled WGS sequence"/>
</dbReference>
<dbReference type="OrthoDB" id="9798632at2"/>
<sequence>MDNKKLQFHGSTAVVAGATGLVGRKLVQLLLDHPAYSRIVVIVRRELGIAHPKLEERIISFESLGEELDGKLLQGADVFCALGTTIKQAGSQEAFRRVDYTYPLELGRAARRFGASCFILVTAMGSSVASRFFYSRVKGELERDLTALKLPRLVILRPSLLLGHRTESRAGERAAILLSRPLGALMIGPLARYKAIKGSDVALAMLKAARMDGSSLQVLESNAIAKLAAAPLQEPF</sequence>
<dbReference type="InterPro" id="IPR014843">
    <property type="entry name" value="Him1/Fmp52"/>
</dbReference>
<accession>A0A1A5YP17</accession>
<dbReference type="AlphaFoldDB" id="A0A1A5YP17"/>
<gene>
    <name evidence="1" type="ORF">A7K91_19210</name>
</gene>
<dbReference type="PANTHER" id="PTHR14097">
    <property type="entry name" value="OXIDOREDUCTASE HTATIP2"/>
    <property type="match status" value="1"/>
</dbReference>
<keyword evidence="2" id="KW-1185">Reference proteome</keyword>
<comment type="caution">
    <text evidence="1">The sequence shown here is derived from an EMBL/GenBank/DDBJ whole genome shotgun (WGS) entry which is preliminary data.</text>
</comment>
<dbReference type="STRING" id="1844972.A7K91_19210"/>
<dbReference type="InterPro" id="IPR036291">
    <property type="entry name" value="NAD(P)-bd_dom_sf"/>
</dbReference>
<dbReference type="SUPFAM" id="SSF51735">
    <property type="entry name" value="NAD(P)-binding Rossmann-fold domains"/>
    <property type="match status" value="1"/>
</dbReference>
<proteinExistence type="predicted"/>
<evidence type="ECO:0000313" key="1">
    <source>
        <dbReference type="EMBL" id="OBR67349.1"/>
    </source>
</evidence>
<dbReference type="EMBL" id="LYPA01000038">
    <property type="protein sequence ID" value="OBR67349.1"/>
    <property type="molecule type" value="Genomic_DNA"/>
</dbReference>
<reference evidence="1 2" key="1">
    <citation type="submission" date="2016-05" db="EMBL/GenBank/DDBJ databases">
        <title>Paenibacillus oryzae. sp. nov., isolated from the rice root.</title>
        <authorList>
            <person name="Zhang J."/>
            <person name="Zhang X."/>
        </authorList>
    </citation>
    <scope>NUCLEOTIDE SEQUENCE [LARGE SCALE GENOMIC DNA]</scope>
    <source>
        <strain evidence="1 2">1DrF-4</strain>
    </source>
</reference>
<organism evidence="1 2">
    <name type="scientific">Paenibacillus oryzae</name>
    <dbReference type="NCBI Taxonomy" id="1844972"/>
    <lineage>
        <taxon>Bacteria</taxon>
        <taxon>Bacillati</taxon>
        <taxon>Bacillota</taxon>
        <taxon>Bacilli</taxon>
        <taxon>Bacillales</taxon>
        <taxon>Paenibacillaceae</taxon>
        <taxon>Paenibacillus</taxon>
    </lineage>
</organism>
<dbReference type="PANTHER" id="PTHR14097:SF7">
    <property type="entry name" value="OXIDOREDUCTASE HTATIP2"/>
    <property type="match status" value="1"/>
</dbReference>
<evidence type="ECO:0000313" key="2">
    <source>
        <dbReference type="Proteomes" id="UP000092024"/>
    </source>
</evidence>
<name>A0A1A5YP17_9BACL</name>
<dbReference type="Pfam" id="PF08732">
    <property type="entry name" value="HIM1"/>
    <property type="match status" value="1"/>
</dbReference>